<keyword evidence="3" id="KW-1185">Reference proteome</keyword>
<gene>
    <name evidence="2" type="ORF">MVEN_00729500</name>
</gene>
<organism evidence="2 3">
    <name type="scientific">Mycena venus</name>
    <dbReference type="NCBI Taxonomy" id="2733690"/>
    <lineage>
        <taxon>Eukaryota</taxon>
        <taxon>Fungi</taxon>
        <taxon>Dikarya</taxon>
        <taxon>Basidiomycota</taxon>
        <taxon>Agaricomycotina</taxon>
        <taxon>Agaricomycetes</taxon>
        <taxon>Agaricomycetidae</taxon>
        <taxon>Agaricales</taxon>
        <taxon>Marasmiineae</taxon>
        <taxon>Mycenaceae</taxon>
        <taxon>Mycena</taxon>
    </lineage>
</organism>
<protein>
    <submittedName>
        <fullName evidence="2">Uncharacterized protein</fullName>
    </submittedName>
</protein>
<dbReference type="OrthoDB" id="3005335at2759"/>
<sequence>MPHRTEPHSSSGRPNKRSPVECTPPLPLPNSSTHYSGGDLPIMGPTPPWLKRRKNQPELPTPSPPPLPSYALPPPEIISVPPQAKYLTVVPPDPDEEEEAVLRTRASRTKGSKYKGKPQNMNITVVPASRPIALVTAHTPAAPPLTSGVYPRPGSMSSGRSAPGTPYSPEPSPYIDPGLSRGIPRALGMQAFPTRAERPWRHGG</sequence>
<evidence type="ECO:0000313" key="3">
    <source>
        <dbReference type="Proteomes" id="UP000620124"/>
    </source>
</evidence>
<name>A0A8H6YKM5_9AGAR</name>
<comment type="caution">
    <text evidence="2">The sequence shown here is derived from an EMBL/GenBank/DDBJ whole genome shotgun (WGS) entry which is preliminary data.</text>
</comment>
<proteinExistence type="predicted"/>
<dbReference type="Proteomes" id="UP000620124">
    <property type="component" value="Unassembled WGS sequence"/>
</dbReference>
<accession>A0A8H6YKM5</accession>
<feature type="region of interest" description="Disordered" evidence="1">
    <location>
        <begin position="139"/>
        <end position="184"/>
    </location>
</feature>
<feature type="region of interest" description="Disordered" evidence="1">
    <location>
        <begin position="1"/>
        <end position="122"/>
    </location>
</feature>
<feature type="compositionally biased region" description="Pro residues" evidence="1">
    <location>
        <begin position="59"/>
        <end position="76"/>
    </location>
</feature>
<dbReference type="AlphaFoldDB" id="A0A8H6YKM5"/>
<evidence type="ECO:0000313" key="2">
    <source>
        <dbReference type="EMBL" id="KAF7360019.1"/>
    </source>
</evidence>
<dbReference type="EMBL" id="JACAZI010000005">
    <property type="protein sequence ID" value="KAF7360019.1"/>
    <property type="molecule type" value="Genomic_DNA"/>
</dbReference>
<evidence type="ECO:0000256" key="1">
    <source>
        <dbReference type="SAM" id="MobiDB-lite"/>
    </source>
</evidence>
<reference evidence="2" key="1">
    <citation type="submission" date="2020-05" db="EMBL/GenBank/DDBJ databases">
        <title>Mycena genomes resolve the evolution of fungal bioluminescence.</title>
        <authorList>
            <person name="Tsai I.J."/>
        </authorList>
    </citation>
    <scope>NUCLEOTIDE SEQUENCE</scope>
    <source>
        <strain evidence="2">CCC161011</strain>
    </source>
</reference>
<feature type="compositionally biased region" description="Basic residues" evidence="1">
    <location>
        <begin position="105"/>
        <end position="116"/>
    </location>
</feature>